<gene>
    <name evidence="1" type="ORF">rCG_20437</name>
</gene>
<dbReference type="Proteomes" id="UP000234681">
    <property type="component" value="Chromosome 13"/>
</dbReference>
<organism evidence="1 2">
    <name type="scientific">Rattus norvegicus</name>
    <name type="common">Rat</name>
    <dbReference type="NCBI Taxonomy" id="10116"/>
    <lineage>
        <taxon>Eukaryota</taxon>
        <taxon>Metazoa</taxon>
        <taxon>Chordata</taxon>
        <taxon>Craniata</taxon>
        <taxon>Vertebrata</taxon>
        <taxon>Euteleostomi</taxon>
        <taxon>Mammalia</taxon>
        <taxon>Eutheria</taxon>
        <taxon>Euarchontoglires</taxon>
        <taxon>Glires</taxon>
        <taxon>Rodentia</taxon>
        <taxon>Myomorpha</taxon>
        <taxon>Muroidea</taxon>
        <taxon>Muridae</taxon>
        <taxon>Murinae</taxon>
        <taxon>Rattus</taxon>
    </lineage>
</organism>
<sequence length="72" mass="8209">MGWKAHKGVIFPVRREYTTPLMWAACGPNNLSLCGKPCFRNEVILSKLSVTRHQNAVSVKYSLWVLTDFVLE</sequence>
<dbReference type="EMBL" id="CH473985">
    <property type="protein sequence ID" value="EDL95014.1"/>
    <property type="molecule type" value="Genomic_DNA"/>
</dbReference>
<protein>
    <submittedName>
        <fullName evidence="1">RCG20437</fullName>
    </submittedName>
</protein>
<proteinExistence type="predicted"/>
<dbReference type="AlphaFoldDB" id="A6JH08"/>
<name>A6JH08_RAT</name>
<evidence type="ECO:0000313" key="2">
    <source>
        <dbReference type="Proteomes" id="UP000234681"/>
    </source>
</evidence>
<accession>A6JH08</accession>
<reference evidence="2" key="1">
    <citation type="submission" date="2005-09" db="EMBL/GenBank/DDBJ databases">
        <authorList>
            <person name="Mural R.J."/>
            <person name="Li P.W."/>
            <person name="Adams M.D."/>
            <person name="Amanatides P.G."/>
            <person name="Baden-Tillson H."/>
            <person name="Barnstead M."/>
            <person name="Chin S.H."/>
            <person name="Dew I."/>
            <person name="Evans C.A."/>
            <person name="Ferriera S."/>
            <person name="Flanigan M."/>
            <person name="Fosler C."/>
            <person name="Glodek A."/>
            <person name="Gu Z."/>
            <person name="Holt R.A."/>
            <person name="Jennings D."/>
            <person name="Kraft C.L."/>
            <person name="Lu F."/>
            <person name="Nguyen T."/>
            <person name="Nusskern D.R."/>
            <person name="Pfannkoch C.M."/>
            <person name="Sitter C."/>
            <person name="Sutton G.G."/>
            <person name="Venter J.C."/>
            <person name="Wang Z."/>
            <person name="Woodage T."/>
            <person name="Zheng X.H."/>
            <person name="Zhong F."/>
        </authorList>
    </citation>
    <scope>NUCLEOTIDE SEQUENCE [LARGE SCALE GENOMIC DNA]</scope>
    <source>
        <strain>BN</strain>
        <strain evidence="2">Sprague-Dawley</strain>
    </source>
</reference>
<evidence type="ECO:0000313" key="1">
    <source>
        <dbReference type="EMBL" id="EDL95014.1"/>
    </source>
</evidence>